<accession>A0AAV5T368</accession>
<dbReference type="EMBL" id="BTSX01000002">
    <property type="protein sequence ID" value="GMS86775.1"/>
    <property type="molecule type" value="Genomic_DNA"/>
</dbReference>
<reference evidence="1" key="1">
    <citation type="submission" date="2023-10" db="EMBL/GenBank/DDBJ databases">
        <title>Genome assembly of Pristionchus species.</title>
        <authorList>
            <person name="Yoshida K."/>
            <person name="Sommer R.J."/>
        </authorList>
    </citation>
    <scope>NUCLEOTIDE SEQUENCE</scope>
    <source>
        <strain evidence="1">RS0144</strain>
    </source>
</reference>
<evidence type="ECO:0000313" key="1">
    <source>
        <dbReference type="EMBL" id="GMS86775.1"/>
    </source>
</evidence>
<sequence>NSTLLENFPSSHEIVPRSSECYTGQPNLKCWCNLDCTPFSAATLPPHMDLPFFTSIEPDLPMCAISRKARIAATAMYSGQ</sequence>
<keyword evidence="2" id="KW-1185">Reference proteome</keyword>
<dbReference type="Proteomes" id="UP001432027">
    <property type="component" value="Unassembled WGS sequence"/>
</dbReference>
<feature type="non-terminal residue" evidence="1">
    <location>
        <position position="1"/>
    </location>
</feature>
<comment type="caution">
    <text evidence="1">The sequence shown here is derived from an EMBL/GenBank/DDBJ whole genome shotgun (WGS) entry which is preliminary data.</text>
</comment>
<gene>
    <name evidence="1" type="ORF">PENTCL1PPCAC_8950</name>
</gene>
<proteinExistence type="predicted"/>
<evidence type="ECO:0000313" key="2">
    <source>
        <dbReference type="Proteomes" id="UP001432027"/>
    </source>
</evidence>
<organism evidence="1 2">
    <name type="scientific">Pristionchus entomophagus</name>
    <dbReference type="NCBI Taxonomy" id="358040"/>
    <lineage>
        <taxon>Eukaryota</taxon>
        <taxon>Metazoa</taxon>
        <taxon>Ecdysozoa</taxon>
        <taxon>Nematoda</taxon>
        <taxon>Chromadorea</taxon>
        <taxon>Rhabditida</taxon>
        <taxon>Rhabditina</taxon>
        <taxon>Diplogasteromorpha</taxon>
        <taxon>Diplogasteroidea</taxon>
        <taxon>Neodiplogasteridae</taxon>
        <taxon>Pristionchus</taxon>
    </lineage>
</organism>
<name>A0AAV5T368_9BILA</name>
<dbReference type="AlphaFoldDB" id="A0AAV5T368"/>
<protein>
    <submittedName>
        <fullName evidence="1">Uncharacterized protein</fullName>
    </submittedName>
</protein>